<sequence length="462" mass="48564">MHMAESEQSAVDIATAVRSGATTARTQVEAALARLEERNLEVNAFTTIRRDEAMAEADALDAWGVGHDGPLAGVPVAVKEEYDVTGTVTTLGGCGNSTPKIRDSEAIRRLRAAGAIIIGKTTMPEFGQFPFTESMVTGITRNPFNPGRTVGGSSGGSAAAVAAGIVPIALGADGGGSIRIPAACTGLIGLKPSRGRISLAPNAMHWYALVVLGGLTRTVHDSAVLLDVLAGATEVDRFRLDPPTMSYAAGLGEPLPRLRVAWTTKPVMPGISTQAPVAAAVEDMARRIGALGHRVEHVWPRWPSPTDAFVPQFYAGMREEAESVEHPDRLEPRTRQTVALSRWATPRVVDRAMRRGEAIADALDARVLGAADVLVLPVMPGIAPRVGLLDDLDTIRAQLATVPHVANLAIFNVSGHPAISVPAGFDEHGVPIGAQIVARRGREDLLLRLAAELEGAGALARS</sequence>
<dbReference type="InterPro" id="IPR023631">
    <property type="entry name" value="Amidase_dom"/>
</dbReference>
<organism evidence="3 4">
    <name type="scientific">Phycicoccus elongatus Lp2</name>
    <dbReference type="NCBI Taxonomy" id="1193181"/>
    <lineage>
        <taxon>Bacteria</taxon>
        <taxon>Bacillati</taxon>
        <taxon>Actinomycetota</taxon>
        <taxon>Actinomycetes</taxon>
        <taxon>Micrococcales</taxon>
        <taxon>Intrasporangiaceae</taxon>
        <taxon>Phycicoccus</taxon>
    </lineage>
</organism>
<dbReference type="AlphaFoldDB" id="N0E0T3"/>
<protein>
    <submittedName>
        <fullName evidence="3">Putative amidase AmiB2</fullName>
        <ecNumber evidence="3">3.5.1.4</ecNumber>
    </submittedName>
</protein>
<gene>
    <name evidence="3" type="primary">amiB</name>
    <name evidence="3" type="ORF">BN10_1590023</name>
</gene>
<proteinExistence type="inferred from homology"/>
<dbReference type="PANTHER" id="PTHR11895:SF7">
    <property type="entry name" value="GLUTAMYL-TRNA(GLN) AMIDOTRANSFERASE SUBUNIT A, MITOCHONDRIAL"/>
    <property type="match status" value="1"/>
</dbReference>
<keyword evidence="4" id="KW-1185">Reference proteome</keyword>
<evidence type="ECO:0000313" key="3">
    <source>
        <dbReference type="EMBL" id="CCH69371.1"/>
    </source>
</evidence>
<dbReference type="PANTHER" id="PTHR11895">
    <property type="entry name" value="TRANSAMIDASE"/>
    <property type="match status" value="1"/>
</dbReference>
<evidence type="ECO:0000259" key="2">
    <source>
        <dbReference type="Pfam" id="PF01425"/>
    </source>
</evidence>
<dbReference type="EC" id="3.5.1.4" evidence="3"/>
<dbReference type="HOGENOM" id="CLU_009600_0_4_11"/>
<comment type="similarity">
    <text evidence="1">Belongs to the amidase family.</text>
</comment>
<dbReference type="InterPro" id="IPR000120">
    <property type="entry name" value="Amidase"/>
</dbReference>
<dbReference type="InterPro" id="IPR020556">
    <property type="entry name" value="Amidase_CS"/>
</dbReference>
<evidence type="ECO:0000313" key="4">
    <source>
        <dbReference type="Proteomes" id="UP000013167"/>
    </source>
</evidence>
<dbReference type="EMBL" id="CAIZ01000067">
    <property type="protein sequence ID" value="CCH69371.1"/>
    <property type="molecule type" value="Genomic_DNA"/>
</dbReference>
<comment type="caution">
    <text evidence="3">The sequence shown here is derived from an EMBL/GenBank/DDBJ whole genome shotgun (WGS) entry which is preliminary data.</text>
</comment>
<dbReference type="InterPro" id="IPR036928">
    <property type="entry name" value="AS_sf"/>
</dbReference>
<dbReference type="PROSITE" id="PS00571">
    <property type="entry name" value="AMIDASES"/>
    <property type="match status" value="1"/>
</dbReference>
<dbReference type="eggNOG" id="COG0154">
    <property type="taxonomic scope" value="Bacteria"/>
</dbReference>
<keyword evidence="3" id="KW-0378">Hydrolase</keyword>
<feature type="domain" description="Amidase" evidence="2">
    <location>
        <begin position="28"/>
        <end position="447"/>
    </location>
</feature>
<dbReference type="Pfam" id="PF01425">
    <property type="entry name" value="Amidase"/>
    <property type="match status" value="1"/>
</dbReference>
<dbReference type="STRING" id="1193181.BN10_1590023"/>
<accession>N0E0T3</accession>
<dbReference type="SUPFAM" id="SSF75304">
    <property type="entry name" value="Amidase signature (AS) enzymes"/>
    <property type="match status" value="1"/>
</dbReference>
<evidence type="ECO:0000256" key="1">
    <source>
        <dbReference type="ARBA" id="ARBA00009199"/>
    </source>
</evidence>
<dbReference type="GO" id="GO:0004040">
    <property type="term" value="F:amidase activity"/>
    <property type="evidence" value="ECO:0007669"/>
    <property type="project" value="UniProtKB-EC"/>
</dbReference>
<dbReference type="Gene3D" id="3.90.1300.10">
    <property type="entry name" value="Amidase signature (AS) domain"/>
    <property type="match status" value="1"/>
</dbReference>
<reference evidence="3 4" key="1">
    <citation type="journal article" date="2013" name="ISME J.">
        <title>A metabolic model for members of the genus Tetrasphaera involved in enhanced biological phosphorus removal.</title>
        <authorList>
            <person name="Kristiansen R."/>
            <person name="Nguyen H.T.T."/>
            <person name="Saunders A.M."/>
            <person name="Nielsen J.L."/>
            <person name="Wimmer R."/>
            <person name="Le V.Q."/>
            <person name="McIlroy S.J."/>
            <person name="Petrovski S."/>
            <person name="Seviour R.J."/>
            <person name="Calteau A."/>
            <person name="Nielsen K.L."/>
            <person name="Nielsen P.H."/>
        </authorList>
    </citation>
    <scope>NUCLEOTIDE SEQUENCE [LARGE SCALE GENOMIC DNA]</scope>
    <source>
        <strain evidence="3 4">Lp2</strain>
    </source>
</reference>
<name>N0E0T3_9MICO</name>
<dbReference type="Proteomes" id="UP000013167">
    <property type="component" value="Unassembled WGS sequence"/>
</dbReference>